<evidence type="ECO:0000256" key="1">
    <source>
        <dbReference type="ARBA" id="ARBA00006432"/>
    </source>
</evidence>
<dbReference type="Pfam" id="PF13193">
    <property type="entry name" value="AMP-binding_C"/>
    <property type="match status" value="1"/>
</dbReference>
<dbReference type="SUPFAM" id="SSF56801">
    <property type="entry name" value="Acetyl-CoA synthetase-like"/>
    <property type="match status" value="1"/>
</dbReference>
<comment type="caution">
    <text evidence="5">The sequence shown here is derived from an EMBL/GenBank/DDBJ whole genome shotgun (WGS) entry which is preliminary data.</text>
</comment>
<accession>A0ABT2GUU3</accession>
<organism evidence="5 6">
    <name type="scientific">Herbiconiux aconitum</name>
    <dbReference type="NCBI Taxonomy" id="2970913"/>
    <lineage>
        <taxon>Bacteria</taxon>
        <taxon>Bacillati</taxon>
        <taxon>Actinomycetota</taxon>
        <taxon>Actinomycetes</taxon>
        <taxon>Micrococcales</taxon>
        <taxon>Microbacteriaceae</taxon>
        <taxon>Herbiconiux</taxon>
    </lineage>
</organism>
<keyword evidence="2" id="KW-0436">Ligase</keyword>
<evidence type="ECO:0000313" key="6">
    <source>
        <dbReference type="Proteomes" id="UP001165584"/>
    </source>
</evidence>
<dbReference type="InterPro" id="IPR025110">
    <property type="entry name" value="AMP-bd_C"/>
</dbReference>
<dbReference type="Pfam" id="PF00501">
    <property type="entry name" value="AMP-binding"/>
    <property type="match status" value="1"/>
</dbReference>
<dbReference type="PANTHER" id="PTHR24096:SF149">
    <property type="entry name" value="AMP-BINDING DOMAIN-CONTAINING PROTEIN-RELATED"/>
    <property type="match status" value="1"/>
</dbReference>
<gene>
    <name evidence="5" type="ORF">N1027_17495</name>
</gene>
<evidence type="ECO:0000256" key="2">
    <source>
        <dbReference type="ARBA" id="ARBA00022598"/>
    </source>
</evidence>
<dbReference type="RefSeq" id="WP_259509557.1">
    <property type="nucleotide sequence ID" value="NZ_JANLCM010000002.1"/>
</dbReference>
<sequence length="532" mass="56492">MARSTYPDVEIPAQSVYELLFGDLDDADLDRIALVDGSTGDETTYRQLIAQVDALAGALAARGLGVGDTVGILCPNLPEFATVFHGVLRAGGTATTINSLYTVGEIASQLKSADAHWLFTVSPLLPQAAEAALAVGIADDHLVVIDGAEGHPSLRDLLFDRAAPPDVHFDPATHLAVLPFSSGTTGHPKGVMLTHQNLVANVLQSEQVIPLGRDDRVLAVLPFFHIYGLSVLLDFALLKRASLVTMPKFELAEFLRVTSEHVCTWLFIAPPIAVALAKHPLVDDYDLTGVDVIFSGAAPLDGALAQAVAERIGCTVCQGYGMTEASPVTHAIPVARADIDRSSIGLALPNTECRVIDPETGEDVAVPESGPSAPGELLVRGPQVMTGYLADEASTAQALDAEGWLHTGDIATVDAEGVYVIVDRLKELIKYKGYQVAPAVLEAVLLTHPEVVDAAVIGIDDEDGQEVPKAFVVRRADADLDEEVVMAYVAERVAGHEKVRMVEFIEVIPKSSSGKILRKDLRSKVGRHAAVG</sequence>
<dbReference type="Gene3D" id="3.40.50.12780">
    <property type="entry name" value="N-terminal domain of ligase-like"/>
    <property type="match status" value="1"/>
</dbReference>
<feature type="domain" description="AMP-dependent synthetase/ligase" evidence="3">
    <location>
        <begin position="30"/>
        <end position="389"/>
    </location>
</feature>
<dbReference type="Proteomes" id="UP001165584">
    <property type="component" value="Unassembled WGS sequence"/>
</dbReference>
<dbReference type="Gene3D" id="3.30.300.30">
    <property type="match status" value="1"/>
</dbReference>
<dbReference type="InterPro" id="IPR020845">
    <property type="entry name" value="AMP-binding_CS"/>
</dbReference>
<name>A0ABT2GUU3_9MICO</name>
<evidence type="ECO:0000313" key="5">
    <source>
        <dbReference type="EMBL" id="MCS5719928.1"/>
    </source>
</evidence>
<evidence type="ECO:0000259" key="4">
    <source>
        <dbReference type="Pfam" id="PF13193"/>
    </source>
</evidence>
<dbReference type="PROSITE" id="PS00455">
    <property type="entry name" value="AMP_BINDING"/>
    <property type="match status" value="1"/>
</dbReference>
<dbReference type="EMBL" id="JANLCM010000002">
    <property type="protein sequence ID" value="MCS5719928.1"/>
    <property type="molecule type" value="Genomic_DNA"/>
</dbReference>
<proteinExistence type="inferred from homology"/>
<dbReference type="InterPro" id="IPR000873">
    <property type="entry name" value="AMP-dep_synth/lig_dom"/>
</dbReference>
<dbReference type="PANTHER" id="PTHR24096">
    <property type="entry name" value="LONG-CHAIN-FATTY-ACID--COA LIGASE"/>
    <property type="match status" value="1"/>
</dbReference>
<keyword evidence="6" id="KW-1185">Reference proteome</keyword>
<dbReference type="InterPro" id="IPR042099">
    <property type="entry name" value="ANL_N_sf"/>
</dbReference>
<comment type="similarity">
    <text evidence="1">Belongs to the ATP-dependent AMP-binding enzyme family.</text>
</comment>
<protein>
    <submittedName>
        <fullName evidence="5">AMP-binding protein</fullName>
    </submittedName>
</protein>
<reference evidence="5" key="1">
    <citation type="submission" date="2022-08" db="EMBL/GenBank/DDBJ databases">
        <authorList>
            <person name="Deng Y."/>
            <person name="Han X.-F."/>
            <person name="Zhang Y.-Q."/>
        </authorList>
    </citation>
    <scope>NUCLEOTIDE SEQUENCE</scope>
    <source>
        <strain evidence="5">CPCC 205763</strain>
    </source>
</reference>
<dbReference type="InterPro" id="IPR045851">
    <property type="entry name" value="AMP-bd_C_sf"/>
</dbReference>
<evidence type="ECO:0000259" key="3">
    <source>
        <dbReference type="Pfam" id="PF00501"/>
    </source>
</evidence>
<feature type="domain" description="AMP-binding enzyme C-terminal" evidence="4">
    <location>
        <begin position="441"/>
        <end position="515"/>
    </location>
</feature>